<evidence type="ECO:0000313" key="4">
    <source>
        <dbReference type="Proteomes" id="UP000593560"/>
    </source>
</evidence>
<dbReference type="PANTHER" id="PTHR11474">
    <property type="entry name" value="TYROSINASE FAMILY MEMBER"/>
    <property type="match status" value="1"/>
</dbReference>
<dbReference type="Gene3D" id="1.10.1280.10">
    <property type="entry name" value="Di-copper center containing domain from catechol oxidase"/>
    <property type="match status" value="1"/>
</dbReference>
<proteinExistence type="predicted"/>
<dbReference type="PANTHER" id="PTHR11474:SF87">
    <property type="entry name" value="POLYPHENOL OXIDASE, CHLOROPLASTIC-LIKE"/>
    <property type="match status" value="1"/>
</dbReference>
<keyword evidence="1" id="KW-0479">Metal-binding</keyword>
<accession>A0A7J9HNN5</accession>
<comment type="caution">
    <text evidence="3">The sequence shown here is derived from an EMBL/GenBank/DDBJ whole genome shotgun (WGS) entry which is preliminary data.</text>
</comment>
<dbReference type="OrthoDB" id="6132182at2759"/>
<reference evidence="3 4" key="1">
    <citation type="journal article" date="2019" name="Genome Biol. Evol.">
        <title>Insights into the evolution of the New World diploid cottons (Gossypium, subgenus Houzingenia) based on genome sequencing.</title>
        <authorList>
            <person name="Grover C.E."/>
            <person name="Arick M.A. 2nd"/>
            <person name="Thrash A."/>
            <person name="Conover J.L."/>
            <person name="Sanders W.S."/>
            <person name="Peterson D.G."/>
            <person name="Frelichowski J.E."/>
            <person name="Scheffler J.A."/>
            <person name="Scheffler B.E."/>
            <person name="Wendel J.F."/>
        </authorList>
    </citation>
    <scope>NUCLEOTIDE SEQUENCE [LARGE SCALE GENOMIC DNA]</scope>
    <source>
        <strain evidence="3">0</strain>
        <tissue evidence="3">Leaf</tissue>
    </source>
</reference>
<organism evidence="3 4">
    <name type="scientific">Gossypium harknessii</name>
    <dbReference type="NCBI Taxonomy" id="34285"/>
    <lineage>
        <taxon>Eukaryota</taxon>
        <taxon>Viridiplantae</taxon>
        <taxon>Streptophyta</taxon>
        <taxon>Embryophyta</taxon>
        <taxon>Tracheophyta</taxon>
        <taxon>Spermatophyta</taxon>
        <taxon>Magnoliopsida</taxon>
        <taxon>eudicotyledons</taxon>
        <taxon>Gunneridae</taxon>
        <taxon>Pentapetalae</taxon>
        <taxon>rosids</taxon>
        <taxon>malvids</taxon>
        <taxon>Malvales</taxon>
        <taxon>Malvaceae</taxon>
        <taxon>Malvoideae</taxon>
        <taxon>Gossypium</taxon>
    </lineage>
</organism>
<dbReference type="Proteomes" id="UP000593560">
    <property type="component" value="Unassembled WGS sequence"/>
</dbReference>
<dbReference type="InterPro" id="IPR002227">
    <property type="entry name" value="Tyrosinase_Cu-bd"/>
</dbReference>
<name>A0A7J9HNN5_9ROSI</name>
<dbReference type="PRINTS" id="PR00092">
    <property type="entry name" value="TYROSINASE"/>
</dbReference>
<dbReference type="EMBL" id="JABFAD010000010">
    <property type="protein sequence ID" value="MBA0811426.1"/>
    <property type="molecule type" value="Genomic_DNA"/>
</dbReference>
<dbReference type="InterPro" id="IPR008922">
    <property type="entry name" value="Di-copper_centre_dom_sf"/>
</dbReference>
<dbReference type="GO" id="GO:0046872">
    <property type="term" value="F:metal ion binding"/>
    <property type="evidence" value="ECO:0007669"/>
    <property type="project" value="UniProtKB-KW"/>
</dbReference>
<dbReference type="PROSITE" id="PS00497">
    <property type="entry name" value="TYROSINASE_1"/>
    <property type="match status" value="1"/>
</dbReference>
<dbReference type="InterPro" id="IPR050316">
    <property type="entry name" value="Tyrosinase/Hemocyanin"/>
</dbReference>
<evidence type="ECO:0000313" key="3">
    <source>
        <dbReference type="EMBL" id="MBA0811426.1"/>
    </source>
</evidence>
<dbReference type="SUPFAM" id="SSF48056">
    <property type="entry name" value="Di-copper centre-containing domain"/>
    <property type="match status" value="1"/>
</dbReference>
<evidence type="ECO:0000256" key="1">
    <source>
        <dbReference type="ARBA" id="ARBA00022723"/>
    </source>
</evidence>
<protein>
    <recommendedName>
        <fullName evidence="2">Tyrosinase copper-binding domain-containing protein</fullName>
    </recommendedName>
</protein>
<dbReference type="GO" id="GO:0016491">
    <property type="term" value="F:oxidoreductase activity"/>
    <property type="evidence" value="ECO:0007669"/>
    <property type="project" value="InterPro"/>
</dbReference>
<evidence type="ECO:0000259" key="2">
    <source>
        <dbReference type="PROSITE" id="PS00497"/>
    </source>
</evidence>
<dbReference type="AlphaFoldDB" id="A0A7J9HNN5"/>
<dbReference type="Pfam" id="PF00264">
    <property type="entry name" value="Tyrosinase"/>
    <property type="match status" value="1"/>
</dbReference>
<feature type="domain" description="Tyrosinase copper-binding" evidence="2">
    <location>
        <begin position="207"/>
        <end position="224"/>
    </location>
</feature>
<sequence length="328" mass="37864">MASTANSPSTLLTRPNFSIQTSTFLPKTSQRSIFQKKKPFNFNSKRVVSCKASNGKQNDADHTSFLNRFDRRDILLGLGGGLYGAPSLVRDPFALAVVPIEPELSSCGESTVDTGKTCMNVPCCPPKLKDSKIIDFEPLLGSKIRYRPAAHLVDCDYLYKFELAMETMKALPVDDPRNFMQQANIHCAYCNGAYSQVGFPDQKLEVHYSWLFFPFHRMYLYFFERILGKLIGDPDFAMPFWNWDSPCGMTMPQIYLDPYSPLYDENRNLEHQPDVLVNLNDGKSFVKPKKTDDFYELTKREQIKSNLSWRLCIGNRYRLYSRTERWYH</sequence>
<gene>
    <name evidence="3" type="ORF">Gohar_003324</name>
</gene>
<keyword evidence="4" id="KW-1185">Reference proteome</keyword>